<dbReference type="PROSITE" id="PS51257">
    <property type="entry name" value="PROKAR_LIPOPROTEIN"/>
    <property type="match status" value="1"/>
</dbReference>
<dbReference type="EMBL" id="CZBF01000001">
    <property type="protein sequence ID" value="CUP34687.1"/>
    <property type="molecule type" value="Genomic_DNA"/>
</dbReference>
<dbReference type="PANTHER" id="PTHR31018">
    <property type="entry name" value="SPORULATION-SPECIFIC PROTEIN-RELATED"/>
    <property type="match status" value="1"/>
</dbReference>
<dbReference type="PANTHER" id="PTHR31018:SF3">
    <property type="entry name" value="RECEPTOR PROTEIN-TYROSINE KINASE"/>
    <property type="match status" value="1"/>
</dbReference>
<evidence type="ECO:0000313" key="7">
    <source>
        <dbReference type="Proteomes" id="UP000095788"/>
    </source>
</evidence>
<sequence>MKPINFNLLFGLFFGILAVGCSDKNEIPVDADDNFITSVVLSVNDKTYDAVIENNTITMTVPYTVSLDGAKASFIYTPSAKIFPDPTSITDWNTERTFRVTSFNGATNDYTYVVVKDEIRSEGDVELKKNSEVAAFIESGVTIIKGNLIIGSDAENAENISDISGLSIIKEVEGTITIKNSYTGGTLTGLDNITKIGGLSIGSEENPAANETLEMVSMTKLNEVTGNIHVYNNGVKFVQFDLLKAIEGDFVISSSTLTTLQIPELINVGGALNIFGMGKGAISTLVFPKVQTVKNSLSINEISTLKSISFPELIETGSINFSSLPIEFEKLSMPKLSVVNGDCFIISNYIQGDLFSTTGNVSLTNLDEMSNLATVTGLLSICYFYELSSLSNLKNLKRIGSLKLEKLISCSSPIDISDAVFSNEDSEESIIRISECKKLQKLITKDDLSNVSIYIDAWANNYVDFNFKKVKNLSYITPDKKVFTLPIEEVHGDFYFGAGMKSGIVANNLKFVDGYMHLKINMMASNLEFSKLEKIGGQFFMEGALNNPKMVHNFSNLKSICCNSNPSYAKEGKWSTNDLPYGGLDIRSTTTYELFPVLEKVGGAGITIHGFSAFSCPELVSIAGSLSADAASKLTSFDMPKLKSLSGVNFVKLTSFSDFSIFEPFIKDNQITEPNWIVSGCKYNPTYQDMIDGKYKPAE</sequence>
<dbReference type="RefSeq" id="WP_055218947.1">
    <property type="nucleotide sequence ID" value="NZ_CZBF01000001.1"/>
</dbReference>
<evidence type="ECO:0000256" key="3">
    <source>
        <dbReference type="ARBA" id="ARBA00022525"/>
    </source>
</evidence>
<keyword evidence="3" id="KW-0964">Secreted</keyword>
<dbReference type="InterPro" id="IPR036941">
    <property type="entry name" value="Rcpt_L-dom_sf"/>
</dbReference>
<dbReference type="SUPFAM" id="SSF52058">
    <property type="entry name" value="L domain-like"/>
    <property type="match status" value="2"/>
</dbReference>
<protein>
    <submittedName>
        <fullName evidence="6">Cell wall biogenesis protein</fullName>
    </submittedName>
</protein>
<comment type="subcellular location">
    <subcellularLocation>
        <location evidence="1">Secreted</location>
        <location evidence="1">Cell wall</location>
    </subcellularLocation>
</comment>
<evidence type="ECO:0000256" key="2">
    <source>
        <dbReference type="ARBA" id="ARBA00022512"/>
    </source>
</evidence>
<name>A0A174MIS1_BACUN</name>
<dbReference type="InterPro" id="IPR051648">
    <property type="entry name" value="CWI-Assembly_Regulator"/>
</dbReference>
<accession>A0A174MIS1</accession>
<evidence type="ECO:0000256" key="4">
    <source>
        <dbReference type="ARBA" id="ARBA00022729"/>
    </source>
</evidence>
<evidence type="ECO:0000256" key="1">
    <source>
        <dbReference type="ARBA" id="ARBA00004191"/>
    </source>
</evidence>
<keyword evidence="2" id="KW-0134">Cell wall</keyword>
<proteinExistence type="predicted"/>
<evidence type="ECO:0000256" key="5">
    <source>
        <dbReference type="ARBA" id="ARBA00023180"/>
    </source>
</evidence>
<reference evidence="6 7" key="1">
    <citation type="submission" date="2015-09" db="EMBL/GenBank/DDBJ databases">
        <authorList>
            <consortium name="Pathogen Informatics"/>
        </authorList>
    </citation>
    <scope>NUCLEOTIDE SEQUENCE [LARGE SCALE GENOMIC DNA]</scope>
    <source>
        <strain evidence="6 7">2789STDY5834942</strain>
    </source>
</reference>
<evidence type="ECO:0000313" key="6">
    <source>
        <dbReference type="EMBL" id="CUP34687.1"/>
    </source>
</evidence>
<dbReference type="GO" id="GO:0030313">
    <property type="term" value="C:cell envelope"/>
    <property type="evidence" value="ECO:0007669"/>
    <property type="project" value="UniProtKB-SubCell"/>
</dbReference>
<organism evidence="6 7">
    <name type="scientific">Bacteroides uniformis</name>
    <dbReference type="NCBI Taxonomy" id="820"/>
    <lineage>
        <taxon>Bacteria</taxon>
        <taxon>Pseudomonadati</taxon>
        <taxon>Bacteroidota</taxon>
        <taxon>Bacteroidia</taxon>
        <taxon>Bacteroidales</taxon>
        <taxon>Bacteroidaceae</taxon>
        <taxon>Bacteroides</taxon>
    </lineage>
</organism>
<keyword evidence="5" id="KW-0325">Glycoprotein</keyword>
<dbReference type="Gene3D" id="3.80.20.20">
    <property type="entry name" value="Receptor L-domain"/>
    <property type="match status" value="2"/>
</dbReference>
<gene>
    <name evidence="6" type="ORF">ERS852554_00429</name>
</gene>
<keyword evidence="4" id="KW-0732">Signal</keyword>
<dbReference type="Proteomes" id="UP000095788">
    <property type="component" value="Unassembled WGS sequence"/>
</dbReference>
<dbReference type="AlphaFoldDB" id="A0A174MIS1"/>
<dbReference type="Gene3D" id="2.60.40.2340">
    <property type="match status" value="1"/>
</dbReference>